<name>A0ABP6Q8D0_9ACTN</name>
<dbReference type="Pfam" id="PF00724">
    <property type="entry name" value="Oxidored_FMN"/>
    <property type="match status" value="1"/>
</dbReference>
<keyword evidence="1" id="KW-0285">Flavoprotein</keyword>
<dbReference type="CDD" id="cd02803">
    <property type="entry name" value="OYE_like_FMN_family"/>
    <property type="match status" value="1"/>
</dbReference>
<proteinExistence type="predicted"/>
<protein>
    <submittedName>
        <fullName evidence="4">NADH-dependent flavin oxidoreductase</fullName>
    </submittedName>
</protein>
<dbReference type="Gene3D" id="3.20.20.70">
    <property type="entry name" value="Aldolase class I"/>
    <property type="match status" value="1"/>
</dbReference>
<keyword evidence="2" id="KW-0560">Oxidoreductase</keyword>
<organism evidence="4 5">
    <name type="scientific">Actinocorallia longicatena</name>
    <dbReference type="NCBI Taxonomy" id="111803"/>
    <lineage>
        <taxon>Bacteria</taxon>
        <taxon>Bacillati</taxon>
        <taxon>Actinomycetota</taxon>
        <taxon>Actinomycetes</taxon>
        <taxon>Streptosporangiales</taxon>
        <taxon>Thermomonosporaceae</taxon>
        <taxon>Actinocorallia</taxon>
    </lineage>
</organism>
<reference evidence="5" key="1">
    <citation type="journal article" date="2019" name="Int. J. Syst. Evol. Microbiol.">
        <title>The Global Catalogue of Microorganisms (GCM) 10K type strain sequencing project: providing services to taxonomists for standard genome sequencing and annotation.</title>
        <authorList>
            <consortium name="The Broad Institute Genomics Platform"/>
            <consortium name="The Broad Institute Genome Sequencing Center for Infectious Disease"/>
            <person name="Wu L."/>
            <person name="Ma J."/>
        </authorList>
    </citation>
    <scope>NUCLEOTIDE SEQUENCE [LARGE SCALE GENOMIC DNA]</scope>
    <source>
        <strain evidence="5">JCM 9377</strain>
    </source>
</reference>
<evidence type="ECO:0000256" key="1">
    <source>
        <dbReference type="ARBA" id="ARBA00022630"/>
    </source>
</evidence>
<dbReference type="EMBL" id="BAAAUV010000006">
    <property type="protein sequence ID" value="GAA3211254.1"/>
    <property type="molecule type" value="Genomic_DNA"/>
</dbReference>
<dbReference type="RefSeq" id="WP_344828127.1">
    <property type="nucleotide sequence ID" value="NZ_BAAAUV010000006.1"/>
</dbReference>
<evidence type="ECO:0000259" key="3">
    <source>
        <dbReference type="Pfam" id="PF00724"/>
    </source>
</evidence>
<keyword evidence="5" id="KW-1185">Reference proteome</keyword>
<evidence type="ECO:0000313" key="4">
    <source>
        <dbReference type="EMBL" id="GAA3211254.1"/>
    </source>
</evidence>
<dbReference type="InterPro" id="IPR051799">
    <property type="entry name" value="NADH_flavin_oxidoreductase"/>
</dbReference>
<feature type="domain" description="NADH:flavin oxidoreductase/NADH oxidase N-terminal" evidence="3">
    <location>
        <begin position="13"/>
        <end position="231"/>
    </location>
</feature>
<evidence type="ECO:0000313" key="5">
    <source>
        <dbReference type="Proteomes" id="UP001501237"/>
    </source>
</evidence>
<evidence type="ECO:0000256" key="2">
    <source>
        <dbReference type="ARBA" id="ARBA00023002"/>
    </source>
</evidence>
<dbReference type="SUPFAM" id="SSF51395">
    <property type="entry name" value="FMN-linked oxidoreductases"/>
    <property type="match status" value="1"/>
</dbReference>
<dbReference type="PANTHER" id="PTHR43656">
    <property type="entry name" value="BINDING OXIDOREDUCTASE, PUTATIVE (AFU_ORTHOLOGUE AFUA_2G08260)-RELATED"/>
    <property type="match status" value="1"/>
</dbReference>
<accession>A0ABP6Q8D0</accession>
<gene>
    <name evidence="4" type="ORF">GCM10010468_29850</name>
</gene>
<dbReference type="Proteomes" id="UP001501237">
    <property type="component" value="Unassembled WGS sequence"/>
</dbReference>
<dbReference type="InterPro" id="IPR013785">
    <property type="entry name" value="Aldolase_TIM"/>
</dbReference>
<sequence length="363" mass="39050">MHEISPGAAPLATPLAFGHGPSWANRFAVAPLTNLQSHPDGTLSDDEHAWLVRRAQGGFGMVMTCASHVSREGQAFPGQLAAWDDRFLPGLSRLAAGIRDAGGVATLQLHHGGRRADAALSGVPVLAPWDDPAKGARALTTAEVERVVADFTGAAVRAERAGFHGVEVHGAHGYLLCQFLSPRNARADHYGGSYENRTRVLWEILRGIRSVTGPDFQVGLRLTPERNGIPLAEARDLAGEVMASGILDYLDMSLWDVFKEPHEEDQRDRLLIDHFTGLPRGGTRLGVAGGIGSAPDASWCLEHGADFVLVGAGAILHHDFPSLALADPDFRLVHPRPREHFVAESVGPAFLDYLATNWTDFVS</sequence>
<comment type="caution">
    <text evidence="4">The sequence shown here is derived from an EMBL/GenBank/DDBJ whole genome shotgun (WGS) entry which is preliminary data.</text>
</comment>
<dbReference type="PANTHER" id="PTHR43656:SF2">
    <property type="entry name" value="BINDING OXIDOREDUCTASE, PUTATIVE (AFU_ORTHOLOGUE AFUA_2G08260)-RELATED"/>
    <property type="match status" value="1"/>
</dbReference>
<dbReference type="InterPro" id="IPR001155">
    <property type="entry name" value="OxRdtase_FMN_N"/>
</dbReference>